<dbReference type="Gene3D" id="3.30.950.10">
    <property type="entry name" value="Methyltransferase, Cobalt-precorrin-4 Transmethylase, Domain 2"/>
    <property type="match status" value="1"/>
</dbReference>
<dbReference type="FunFam" id="3.40.1010.10:FF:000004">
    <property type="entry name" value="Putative diphthine synthase"/>
    <property type="match status" value="1"/>
</dbReference>
<reference evidence="11" key="1">
    <citation type="submission" date="2021-01" db="UniProtKB">
        <authorList>
            <consortium name="EnsemblPlants"/>
        </authorList>
    </citation>
    <scope>IDENTIFICATION</scope>
</reference>
<keyword evidence="12" id="KW-1185">Reference proteome</keyword>
<dbReference type="InterPro" id="IPR035996">
    <property type="entry name" value="4pyrrol_Methylase_sf"/>
</dbReference>
<proteinExistence type="inferred from homology"/>
<feature type="binding site" evidence="9">
    <location>
        <position position="87"/>
    </location>
    <ligand>
        <name>S-adenosyl-L-methionine</name>
        <dbReference type="ChEBI" id="CHEBI:59789"/>
    </ligand>
</feature>
<dbReference type="InterPro" id="IPR004551">
    <property type="entry name" value="Dphthn_synthase"/>
</dbReference>
<dbReference type="EC" id="2.1.1.314" evidence="4"/>
<evidence type="ECO:0000256" key="5">
    <source>
        <dbReference type="ARBA" id="ARBA00022603"/>
    </source>
</evidence>
<evidence type="ECO:0000256" key="7">
    <source>
        <dbReference type="ARBA" id="ARBA00022691"/>
    </source>
</evidence>
<dbReference type="AlphaFoldDB" id="A0A7N0V314"/>
<feature type="binding site" evidence="9">
    <location>
        <position position="9"/>
    </location>
    <ligand>
        <name>S-adenosyl-L-methionine</name>
        <dbReference type="ChEBI" id="CHEBI:59789"/>
    </ligand>
</feature>
<dbReference type="InterPro" id="IPR014777">
    <property type="entry name" value="4pyrrole_Mease_sub1"/>
</dbReference>
<dbReference type="NCBIfam" id="TIGR00522">
    <property type="entry name" value="dph5"/>
    <property type="match status" value="1"/>
</dbReference>
<comment type="catalytic activity">
    <reaction evidence="8">
        <text>2-[(3S)-amino-3-carboxypropyl]-L-histidyl-[translation elongation factor 2] + 4 S-adenosyl-L-methionine = diphthine methyl ester-[translation elongation factor 2] + 4 S-adenosyl-L-homocysteine + 3 H(+)</text>
        <dbReference type="Rhea" id="RHEA:42652"/>
        <dbReference type="Rhea" id="RHEA-COMP:9749"/>
        <dbReference type="Rhea" id="RHEA-COMP:10173"/>
        <dbReference type="ChEBI" id="CHEBI:15378"/>
        <dbReference type="ChEBI" id="CHEBI:57856"/>
        <dbReference type="ChEBI" id="CHEBI:59789"/>
        <dbReference type="ChEBI" id="CHEBI:73995"/>
        <dbReference type="ChEBI" id="CHEBI:79005"/>
        <dbReference type="EC" id="2.1.1.314"/>
    </reaction>
</comment>
<comment type="similarity">
    <text evidence="3">Belongs to the diphthine synthase family.</text>
</comment>
<feature type="binding site" evidence="9">
    <location>
        <position position="90"/>
    </location>
    <ligand>
        <name>S-adenosyl-L-methionine</name>
        <dbReference type="ChEBI" id="CHEBI:59789"/>
    </ligand>
</feature>
<evidence type="ECO:0000256" key="2">
    <source>
        <dbReference type="ARBA" id="ARBA00005156"/>
    </source>
</evidence>
<dbReference type="PIRSF" id="PIRSF036432">
    <property type="entry name" value="Diphthine_synth"/>
    <property type="match status" value="1"/>
</dbReference>
<dbReference type="Pfam" id="PF00590">
    <property type="entry name" value="TP_methylase"/>
    <property type="match status" value="1"/>
</dbReference>
<dbReference type="SUPFAM" id="SSF53790">
    <property type="entry name" value="Tetrapyrrole methylase"/>
    <property type="match status" value="1"/>
</dbReference>
<dbReference type="Gene3D" id="3.40.1010.10">
    <property type="entry name" value="Cobalt-precorrin-4 Transmethylase, Domain 1"/>
    <property type="match status" value="1"/>
</dbReference>
<dbReference type="PANTHER" id="PTHR10882">
    <property type="entry name" value="DIPHTHINE SYNTHASE"/>
    <property type="match status" value="1"/>
</dbReference>
<comment type="pathway">
    <text evidence="2">Protein modification; peptidyl-diphthamide biosynthesis.</text>
</comment>
<evidence type="ECO:0000259" key="10">
    <source>
        <dbReference type="Pfam" id="PF00590"/>
    </source>
</evidence>
<dbReference type="OMA" id="HNASIMS"/>
<dbReference type="GO" id="GO:0141133">
    <property type="term" value="F:diphthine methyl ester synthase activity"/>
    <property type="evidence" value="ECO:0007669"/>
    <property type="project" value="UniProtKB-EC"/>
</dbReference>
<dbReference type="UniPathway" id="UPA00559"/>
<dbReference type="InterPro" id="IPR000878">
    <property type="entry name" value="4pyrrol_Mease"/>
</dbReference>
<evidence type="ECO:0000256" key="9">
    <source>
        <dbReference type="PIRSR" id="PIRSR036432-1"/>
    </source>
</evidence>
<organism evidence="11 12">
    <name type="scientific">Kalanchoe fedtschenkoi</name>
    <name type="common">Lavender scallops</name>
    <name type="synonym">South American air plant</name>
    <dbReference type="NCBI Taxonomy" id="63787"/>
    <lineage>
        <taxon>Eukaryota</taxon>
        <taxon>Viridiplantae</taxon>
        <taxon>Streptophyta</taxon>
        <taxon>Embryophyta</taxon>
        <taxon>Tracheophyta</taxon>
        <taxon>Spermatophyta</taxon>
        <taxon>Magnoliopsida</taxon>
        <taxon>eudicotyledons</taxon>
        <taxon>Gunneridae</taxon>
        <taxon>Pentapetalae</taxon>
        <taxon>Saxifragales</taxon>
        <taxon>Crassulaceae</taxon>
        <taxon>Kalanchoe</taxon>
    </lineage>
</organism>
<feature type="binding site" evidence="9">
    <location>
        <position position="166"/>
    </location>
    <ligand>
        <name>S-adenosyl-L-methionine</name>
        <dbReference type="ChEBI" id="CHEBI:59789"/>
    </ligand>
</feature>
<dbReference type="FunFam" id="3.30.950.10:FF:000004">
    <property type="entry name" value="Diphthine synthase putative"/>
    <property type="match status" value="1"/>
</dbReference>
<feature type="domain" description="Tetrapyrrole methylase" evidence="10">
    <location>
        <begin position="1"/>
        <end position="239"/>
    </location>
</feature>
<dbReference type="GO" id="GO:0032259">
    <property type="term" value="P:methylation"/>
    <property type="evidence" value="ECO:0007669"/>
    <property type="project" value="UniProtKB-KW"/>
</dbReference>
<keyword evidence="5" id="KW-0489">Methyltransferase</keyword>
<name>A0A7N0V314_KALFE</name>
<evidence type="ECO:0000256" key="1">
    <source>
        <dbReference type="ARBA" id="ARBA00004006"/>
    </source>
</evidence>
<evidence type="ECO:0000256" key="3">
    <source>
        <dbReference type="ARBA" id="ARBA00006729"/>
    </source>
</evidence>
<dbReference type="Gramene" id="Kaladp0100s0010.1.v1.1">
    <property type="protein sequence ID" value="Kaladp0100s0010.1.v1.1"/>
    <property type="gene ID" value="Kaladp0100s0010.v1.1"/>
</dbReference>
<dbReference type="HAMAP" id="MF_01084">
    <property type="entry name" value="Diphthine_synth"/>
    <property type="match status" value="1"/>
</dbReference>
<feature type="binding site" evidence="9">
    <location>
        <position position="224"/>
    </location>
    <ligand>
        <name>S-adenosyl-L-methionine</name>
        <dbReference type="ChEBI" id="CHEBI:59789"/>
    </ligand>
</feature>
<protein>
    <recommendedName>
        <fullName evidence="4">diphthine methyl ester synthase</fullName>
        <ecNumber evidence="4">2.1.1.314</ecNumber>
    </recommendedName>
</protein>
<evidence type="ECO:0000256" key="6">
    <source>
        <dbReference type="ARBA" id="ARBA00022679"/>
    </source>
</evidence>
<dbReference type="InterPro" id="IPR014776">
    <property type="entry name" value="4pyrrole_Mease_sub2"/>
</dbReference>
<dbReference type="CDD" id="cd11647">
    <property type="entry name" value="DHP5_DphB"/>
    <property type="match status" value="1"/>
</dbReference>
<evidence type="ECO:0000313" key="12">
    <source>
        <dbReference type="Proteomes" id="UP000594263"/>
    </source>
</evidence>
<feature type="binding site" evidence="9">
    <location>
        <begin position="115"/>
        <end position="116"/>
    </location>
    <ligand>
        <name>S-adenosyl-L-methionine</name>
        <dbReference type="ChEBI" id="CHEBI:59789"/>
    </ligand>
</feature>
<evidence type="ECO:0000256" key="4">
    <source>
        <dbReference type="ARBA" id="ARBA00011927"/>
    </source>
</evidence>
<dbReference type="GO" id="GO:0017183">
    <property type="term" value="P:protein histidyl modification to diphthamide"/>
    <property type="evidence" value="ECO:0007669"/>
    <property type="project" value="UniProtKB-UniPathway"/>
</dbReference>
<dbReference type="Proteomes" id="UP000594263">
    <property type="component" value="Unplaced"/>
</dbReference>
<dbReference type="PANTHER" id="PTHR10882:SF0">
    <property type="entry name" value="DIPHTHINE METHYL ESTER SYNTHASE"/>
    <property type="match status" value="1"/>
</dbReference>
<dbReference type="EnsemblPlants" id="Kaladp0100s0010.1.v1.1">
    <property type="protein sequence ID" value="Kaladp0100s0010.1.v1.1"/>
    <property type="gene ID" value="Kaladp0100s0010.v1.1"/>
</dbReference>
<keyword evidence="7 9" id="KW-0949">S-adenosyl-L-methionine</keyword>
<evidence type="ECO:0000313" key="11">
    <source>
        <dbReference type="EnsemblPlants" id="Kaladp0100s0010.1.v1.1"/>
    </source>
</evidence>
<comment type="function">
    <text evidence="1">S-adenosyl-L-methionine-dependent methyltransferase that catalyzes four methylations of the modified target histidine residue in translation elongation factor 2 (EF-2), to form an intermediate called diphthine methyl ester. The four successive methylation reactions represent the second step of diphthamide biosynthesis.</text>
</comment>
<evidence type="ECO:0000256" key="8">
    <source>
        <dbReference type="ARBA" id="ARBA00048752"/>
    </source>
</evidence>
<accession>A0A7N0V314</accession>
<sequence length="283" mass="31536">MLYVIGLGLGNEKDITIRGLEAVKRCEKVYMEAYTSLLSFGLSGLSTLEAMYGKAITVADREMVEEKADEMLAEASSCDVAFLVVGDPFGATTHTDLVVRAKKMGIEVKVVHNASVMNAVGVCGLQLYRFGETVSIPFFTETWRPDSFYEKIQRNRNMGLHTLCLLDIRVKEPTLESLCRGKKQYEPPRYMSINTAIDQLVEIEERKESSAYNKDTICVGLARLGSEDQKVVAGPMGQLRNVDFGEPLHCLVITGETHPIEEEMLDFYKLQSQGPFEDGRNAS</sequence>
<feature type="binding site" evidence="9">
    <location>
        <position position="249"/>
    </location>
    <ligand>
        <name>S-adenosyl-L-methionine</name>
        <dbReference type="ChEBI" id="CHEBI:59789"/>
    </ligand>
</feature>
<keyword evidence="6" id="KW-0808">Transferase</keyword>